<keyword evidence="1" id="KW-0812">Transmembrane</keyword>
<feature type="transmembrane region" description="Helical" evidence="1">
    <location>
        <begin position="37"/>
        <end position="59"/>
    </location>
</feature>
<sequence>MNHQRVARAVVAVTGGYVLVLALWLTYFVDGSPEGTIGFQVMFLVCVYGSALGLAMIVAGRPSRSDRRLERHGLEGWATIRSATPIAHTVDNGEITELDLDLTVPGSESYRGRVVYEVPQEYARAFEPGRVVTIRVDPKNRDRIVLCP</sequence>
<comment type="caution">
    <text evidence="2">The sequence shown here is derived from an EMBL/GenBank/DDBJ whole genome shotgun (WGS) entry which is preliminary data.</text>
</comment>
<name>A0ABU3WJY7_9NOCA</name>
<dbReference type="RefSeq" id="WP_378526018.1">
    <property type="nucleotide sequence ID" value="NZ_JBHWXO010000014.1"/>
</dbReference>
<reference evidence="2 3" key="1">
    <citation type="submission" date="2019-10" db="EMBL/GenBank/DDBJ databases">
        <title>Draft Genome Assembly of Rhodococcus zopfii DSM44189.</title>
        <authorList>
            <person name="Sutton J.M."/>
            <person name="Akob D.M."/>
            <person name="Bushman T.J."/>
        </authorList>
    </citation>
    <scope>NUCLEOTIDE SEQUENCE [LARGE SCALE GENOMIC DNA]</scope>
    <source>
        <strain evidence="2 3">DSM 44189</strain>
    </source>
</reference>
<organism evidence="2 3">
    <name type="scientific">Rhodococcus zopfii</name>
    <dbReference type="NCBI Taxonomy" id="43772"/>
    <lineage>
        <taxon>Bacteria</taxon>
        <taxon>Bacillati</taxon>
        <taxon>Actinomycetota</taxon>
        <taxon>Actinomycetes</taxon>
        <taxon>Mycobacteriales</taxon>
        <taxon>Nocardiaceae</taxon>
        <taxon>Rhodococcus</taxon>
    </lineage>
</organism>
<evidence type="ECO:0000313" key="3">
    <source>
        <dbReference type="Proteomes" id="UP001275440"/>
    </source>
</evidence>
<feature type="transmembrane region" description="Helical" evidence="1">
    <location>
        <begin position="7"/>
        <end position="25"/>
    </location>
</feature>
<accession>A0ABU3WJY7</accession>
<keyword evidence="1" id="KW-0472">Membrane</keyword>
<evidence type="ECO:0000256" key="1">
    <source>
        <dbReference type="SAM" id="Phobius"/>
    </source>
</evidence>
<keyword evidence="3" id="KW-1185">Reference proteome</keyword>
<dbReference type="EMBL" id="WBMO01000001">
    <property type="protein sequence ID" value="MDV2474301.1"/>
    <property type="molecule type" value="Genomic_DNA"/>
</dbReference>
<protein>
    <submittedName>
        <fullName evidence="2">Uncharacterized protein</fullName>
    </submittedName>
</protein>
<keyword evidence="1" id="KW-1133">Transmembrane helix</keyword>
<gene>
    <name evidence="2" type="ORF">F8M49_00770</name>
</gene>
<dbReference type="Proteomes" id="UP001275440">
    <property type="component" value="Unassembled WGS sequence"/>
</dbReference>
<evidence type="ECO:0000313" key="2">
    <source>
        <dbReference type="EMBL" id="MDV2474301.1"/>
    </source>
</evidence>
<proteinExistence type="predicted"/>